<evidence type="ECO:0008006" key="3">
    <source>
        <dbReference type="Google" id="ProtNLM"/>
    </source>
</evidence>
<dbReference type="Proteomes" id="UP001596500">
    <property type="component" value="Unassembled WGS sequence"/>
</dbReference>
<organism evidence="1 2">
    <name type="scientific">Laceyella putida</name>
    <dbReference type="NCBI Taxonomy" id="110101"/>
    <lineage>
        <taxon>Bacteria</taxon>
        <taxon>Bacillati</taxon>
        <taxon>Bacillota</taxon>
        <taxon>Bacilli</taxon>
        <taxon>Bacillales</taxon>
        <taxon>Thermoactinomycetaceae</taxon>
        <taxon>Laceyella</taxon>
    </lineage>
</organism>
<evidence type="ECO:0000313" key="2">
    <source>
        <dbReference type="Proteomes" id="UP001596500"/>
    </source>
</evidence>
<proteinExistence type="predicted"/>
<evidence type="ECO:0000313" key="1">
    <source>
        <dbReference type="EMBL" id="MFC7442499.1"/>
    </source>
</evidence>
<sequence>MIVFSHRRFHFSRHLRERLEERLGKKLSGQEIEQLICECHVLLQTDRHLYLYHPTQDIRFPCVKDEDSWVIKSVIVKGMWMEAKD</sequence>
<gene>
    <name evidence="1" type="ORF">ACFQNG_15535</name>
</gene>
<dbReference type="EMBL" id="JBHTBW010000052">
    <property type="protein sequence ID" value="MFC7442499.1"/>
    <property type="molecule type" value="Genomic_DNA"/>
</dbReference>
<dbReference type="RefSeq" id="WP_379866405.1">
    <property type="nucleotide sequence ID" value="NZ_JBHTBW010000052.1"/>
</dbReference>
<keyword evidence="2" id="KW-1185">Reference proteome</keyword>
<comment type="caution">
    <text evidence="1">The sequence shown here is derived from an EMBL/GenBank/DDBJ whole genome shotgun (WGS) entry which is preliminary data.</text>
</comment>
<protein>
    <recommendedName>
        <fullName evidence="3">Killer suppression protein HigA</fullName>
    </recommendedName>
</protein>
<reference evidence="2" key="1">
    <citation type="journal article" date="2019" name="Int. J. Syst. Evol. Microbiol.">
        <title>The Global Catalogue of Microorganisms (GCM) 10K type strain sequencing project: providing services to taxonomists for standard genome sequencing and annotation.</title>
        <authorList>
            <consortium name="The Broad Institute Genomics Platform"/>
            <consortium name="The Broad Institute Genome Sequencing Center for Infectious Disease"/>
            <person name="Wu L."/>
            <person name="Ma J."/>
        </authorList>
    </citation>
    <scope>NUCLEOTIDE SEQUENCE [LARGE SCALE GENOMIC DNA]</scope>
    <source>
        <strain evidence="2">CGMCC 1.12942</strain>
    </source>
</reference>
<name>A0ABW2RNI6_9BACL</name>
<accession>A0ABW2RNI6</accession>